<keyword evidence="2" id="KW-1185">Reference proteome</keyword>
<organism evidence="1 2">
    <name type="scientific">Heterodera trifolii</name>
    <dbReference type="NCBI Taxonomy" id="157864"/>
    <lineage>
        <taxon>Eukaryota</taxon>
        <taxon>Metazoa</taxon>
        <taxon>Ecdysozoa</taxon>
        <taxon>Nematoda</taxon>
        <taxon>Chromadorea</taxon>
        <taxon>Rhabditida</taxon>
        <taxon>Tylenchina</taxon>
        <taxon>Tylenchomorpha</taxon>
        <taxon>Tylenchoidea</taxon>
        <taxon>Heteroderidae</taxon>
        <taxon>Heteroderinae</taxon>
        <taxon>Heterodera</taxon>
    </lineage>
</organism>
<evidence type="ECO:0000313" key="2">
    <source>
        <dbReference type="Proteomes" id="UP001620626"/>
    </source>
</evidence>
<sequence length="85" mass="9511">MPSIISKSSILLLFPLLFTTMVFISTSTSFPLLGTYNFNQPIQLLKLLKMDPRRQMVLARLSDFGLKRHAPAERQTDNSAGASIN</sequence>
<reference evidence="1 2" key="1">
    <citation type="submission" date="2024-10" db="EMBL/GenBank/DDBJ databases">
        <authorList>
            <person name="Kim D."/>
        </authorList>
    </citation>
    <scope>NUCLEOTIDE SEQUENCE [LARGE SCALE GENOMIC DNA]</scope>
    <source>
        <strain evidence="1">BH-2024</strain>
    </source>
</reference>
<gene>
    <name evidence="1" type="ORF">niasHT_029216</name>
</gene>
<proteinExistence type="predicted"/>
<name>A0ABD2JEB3_9BILA</name>
<comment type="caution">
    <text evidence="1">The sequence shown here is derived from an EMBL/GenBank/DDBJ whole genome shotgun (WGS) entry which is preliminary data.</text>
</comment>
<dbReference type="EMBL" id="JBICBT010000992">
    <property type="protein sequence ID" value="KAL3088965.1"/>
    <property type="molecule type" value="Genomic_DNA"/>
</dbReference>
<protein>
    <submittedName>
        <fullName evidence="1">Uncharacterized protein</fullName>
    </submittedName>
</protein>
<dbReference type="Proteomes" id="UP001620626">
    <property type="component" value="Unassembled WGS sequence"/>
</dbReference>
<evidence type="ECO:0000313" key="1">
    <source>
        <dbReference type="EMBL" id="KAL3088965.1"/>
    </source>
</evidence>
<dbReference type="AlphaFoldDB" id="A0ABD2JEB3"/>
<accession>A0ABD2JEB3</accession>